<feature type="domain" description="ABC transporter" evidence="13">
    <location>
        <begin position="1185"/>
        <end position="1421"/>
    </location>
</feature>
<feature type="region of interest" description="Disordered" evidence="11">
    <location>
        <begin position="2090"/>
        <end position="2144"/>
    </location>
</feature>
<feature type="region of interest" description="Disordered" evidence="11">
    <location>
        <begin position="1671"/>
        <end position="1712"/>
    </location>
</feature>
<feature type="compositionally biased region" description="Polar residues" evidence="11">
    <location>
        <begin position="2105"/>
        <end position="2117"/>
    </location>
</feature>
<dbReference type="PROSITE" id="PS50893">
    <property type="entry name" value="ABC_TRANSPORTER_2"/>
    <property type="match status" value="2"/>
</dbReference>
<dbReference type="InterPro" id="IPR003439">
    <property type="entry name" value="ABC_transporter-like_ATP-bd"/>
</dbReference>
<sequence length="2491" mass="273911">MAFNSTSWADSSENTFGPASNLRPFDFTITFEQAILSIIPSAVLLLAAPARLFHLSRCQRKTLPEHDSILKLVAASINFALHLSLLVLWSVLVTSPTSTSIPSAALGLANSIIIIGLSYIEDMKSTHPSSLLTVYLLLSILFDATQIRTLWLTHRVTIAAVQSAILGTKIAMLLLENREKTSYLKSPYKEYPPEATRGVIDLGFVWWLNRLFLTGYQKIIGSQDLFVLEPGLSSGSTGERLKRAWEKHGNAENKLSLPWAFFCCFWWEFLAVAFPRLCMIGFNFAQPFMVTAVLVYIEDPITPESWNRGYGLIGATFLIYLGHRFSRVSTLFRGTMISLIHDRTLTLQADFFAESAALTLMSTDIDGIIEHLENFNDIWARTIEVAIGTWLLERQVGPICVVPLILILACLGGQKLVAKTIGKNQQDWNLEIQKRIQNTSAVLGSIKATKISGLSGKLSQTLQGNRERELFISRAFFTGIMWLNGLASVPRIWSPVITFIVYAVQAQIRADDSLTTVKAFTALSIITLVTTPAERLLAVLPQLSAAMGCFQRIHEYMVSESLKDSRVSKEPSLSTSSDVEPQVSIALDCATVLPSQKATCIALTDVSFKVASGSLVIVIGPVGSGKTTLLKTVLGELGCVSGAVSIESNSVSYCSQNPWLLNTTIKKSITGISDHEVDEKWYKYVIYSCCLGEDIRRWPDGDQSEIGSKGLALSGGQKQRVALARSVYSRHDIALLDDVMSALDAHTQEMIIQRLFSRDGIFRQLGTTVVLTTHNSRLLGIADSVVSLTSDGRVDLQTTGSEAMRNTDLQTRQYSDLQIQNDLDDKPNNHPNTIASNSNPISEIENMDRTRQIGDLSVYYYYAQTVGPVLCAVFLVGHAFLAFAESFPQVWLSKWTTAGGGQLPLYLSVYVILALAASLLTVCCIWVVFLKLMPKSAIRLHWLLLNTTMRAPLSFFSATDNGVTLNRFSQDMTLVDLALPIALMSSAEAFFGCIAAIGLIAMGSAYMATTIPVTLIVLYFLQKIYLKTSRQLRYLDLESRSPLYSHFAEVLEGLPTIRAFGWQDASSKILTQHLDRSQTPYYMLLCAQRWLNLVLDIVVMALATVVVTLAVMLRTRTDSSLLGVALNNILGFNQLLSYFITSWTTLETSLGAIARVKSFVETTPCEDQPGTIAEPPASWPDRGEINIQGLCLRYRDRTLALDDISMQIRPGEKIGICGRTGSGKSSLTLAMLRLVDYSHGNITIDQTDISMITPESIRERLIAVPQDPFTLLGSIRYNADIMGLFSDSQITAALKQIGVWDAIESRGGLNALLEDHPLSQGEQQLFCLARAILKRQISNGGCQVLILDEATSSLDTQTDQRGQNVMRDAFHDCTVFSVAHRLDTIIDFDRIAVLDAGRLVEFDTPQNLLARENSMLITARTYSASQTPDLGAQLSNTRSRFHPLSGWKTSPVDTKEATDMLLVHQVGSVRVGEVVRYTITYTPAADPILPIPSNLYVRVKNTSAIPLRAAYLHGPYTLYAACYPSQFDPNTKYERQDLEGTPQFEPYLKAGGGWDAAIKVPPNLLEAHDFGSPGQGGPASGQSVSWIIEIQSQVIFSSSAAVHFELLVGRDEKSLAYLSGGAWSSGNGSTGPPAKLQDHWISETRGSQVLASKGVYSKAIALHVDDTTSLWSNPPFPSAESASKSVDRKSQDSKPPCDNPAPEDSTEAPIESAKKKPVHLVLLTHGLHSNLGADMLYLKESIDAAMRKSKKKDSHAKAPHVTPVGQDDRESSTRYEIFLSALTTNSLTLHFVSSKFNHVEDEQNSQSSDNTDDDDEEQVIVRGFSGNAVRTERGIQYLGKRLAKYVLLLTYPDQPYFPLKGSKSNPFSRPFSARKERAQPFAHSAESTPQENAQEFGNEDHAYQITSISFVGHSLGGLIQTYAIAYIQKHSPEFFERIRPINFIALATPFLGLSNENPMYVRFALDLGLVGRTGQDLGLSWTAPKVRSGWGAIIAGRGESTKDPGHSDPGSKPLLRILPCGPAHEVLQKFQHRTVYSNVVNDGIVPLRTSSLLFLDWKGLDRVEKARRDNGLVGTMAEWGWAELTGANSKSPRLARLDEEPPSSLPTMETGPQNADSATKVPPRPKDDILNDTLSPRPEQFLAPPNRVRNQRIPGEAVVKENLSGNTPSSPLESFFSLFRLNQGKNPPNSKNARIYKRSQTLSALGTGDGDGDGNGTIPIAQGPSSHEHEGVHTPPKTTFFESAGDLLMPPLPPADFILDPAARPRTIFHDRIYHPEDIPPPSPEKRRTLAFGSLQGKQSKSPTENPPAGIAGSQSGLKVEEKIARAYHRDLTWRKVLVRLEPDAHNNIIVRRMFTNAYGWPVVKHLVDTHFGHTPTAETDDSLKQNVEMAKSPDIGPTSSGDEVEVQSDPVDPSSGRDSNLPNVSDLHISEDLSSGPSDISLAEDESRMSTSDKTYVSRQDSARWTDREVVEDDSESGFEVETGGGFRHR</sequence>
<feature type="domain" description="ABC transmembrane type-1" evidence="14">
    <location>
        <begin position="311"/>
        <end position="545"/>
    </location>
</feature>
<evidence type="ECO:0000256" key="4">
    <source>
        <dbReference type="ARBA" id="ARBA00022448"/>
    </source>
</evidence>
<evidence type="ECO:0000256" key="9">
    <source>
        <dbReference type="ARBA" id="ARBA00022989"/>
    </source>
</evidence>
<feature type="compositionally biased region" description="Polar residues" evidence="11">
    <location>
        <begin position="2450"/>
        <end position="2461"/>
    </location>
</feature>
<feature type="region of interest" description="Disordered" evidence="11">
    <location>
        <begin position="1748"/>
        <end position="1768"/>
    </location>
</feature>
<dbReference type="InterPro" id="IPR003593">
    <property type="entry name" value="AAA+_ATPase"/>
</dbReference>
<dbReference type="GO" id="GO:0072330">
    <property type="term" value="P:monocarboxylic acid biosynthetic process"/>
    <property type="evidence" value="ECO:0007669"/>
    <property type="project" value="UniProtKB-ARBA"/>
</dbReference>
<feature type="domain" description="ABC transporter" evidence="13">
    <location>
        <begin position="587"/>
        <end position="816"/>
    </location>
</feature>
<dbReference type="CDD" id="cd03250">
    <property type="entry name" value="ABCC_MRP_domain1"/>
    <property type="match status" value="1"/>
</dbReference>
<dbReference type="CDD" id="cd18580">
    <property type="entry name" value="ABC_6TM_ABCC_D2"/>
    <property type="match status" value="1"/>
</dbReference>
<dbReference type="RefSeq" id="XP_040643935.1">
    <property type="nucleotide sequence ID" value="XM_040792025.1"/>
</dbReference>
<feature type="transmembrane region" description="Helical" evidence="12">
    <location>
        <begin position="903"/>
        <end position="929"/>
    </location>
</feature>
<evidence type="ECO:0000256" key="10">
    <source>
        <dbReference type="ARBA" id="ARBA00023136"/>
    </source>
</evidence>
<dbReference type="SUPFAM" id="SSF52540">
    <property type="entry name" value="P-loop containing nucleoside triphosphate hydrolases"/>
    <property type="match status" value="2"/>
</dbReference>
<dbReference type="FunFam" id="1.20.1560.10:FF:000055">
    <property type="entry name" value="ABC multidrug transporter (Eurofung)"/>
    <property type="match status" value="1"/>
</dbReference>
<evidence type="ECO:0000256" key="11">
    <source>
        <dbReference type="SAM" id="MobiDB-lite"/>
    </source>
</evidence>
<dbReference type="SUPFAM" id="SSF90123">
    <property type="entry name" value="ABC transporter transmembrane region"/>
    <property type="match status" value="2"/>
</dbReference>
<evidence type="ECO:0000256" key="7">
    <source>
        <dbReference type="ARBA" id="ARBA00022741"/>
    </source>
</evidence>
<keyword evidence="4" id="KW-0813">Transport</keyword>
<keyword evidence="5" id="KW-1003">Cell membrane</keyword>
<dbReference type="GO" id="GO:0016887">
    <property type="term" value="F:ATP hydrolysis activity"/>
    <property type="evidence" value="ECO:0007669"/>
    <property type="project" value="InterPro"/>
</dbReference>
<feature type="transmembrane region" description="Helical" evidence="12">
    <location>
        <begin position="255"/>
        <end position="274"/>
    </location>
</feature>
<dbReference type="GO" id="GO:0005886">
    <property type="term" value="C:plasma membrane"/>
    <property type="evidence" value="ECO:0007669"/>
    <property type="project" value="UniProtKB-SubCell"/>
</dbReference>
<evidence type="ECO:0000259" key="13">
    <source>
        <dbReference type="PROSITE" id="PS50893"/>
    </source>
</evidence>
<protein>
    <submittedName>
        <fullName evidence="15">ABC transporter, integral membrane type 1</fullName>
    </submittedName>
</protein>
<evidence type="ECO:0000259" key="14">
    <source>
        <dbReference type="PROSITE" id="PS50929"/>
    </source>
</evidence>
<dbReference type="GeneID" id="63707325"/>
<name>A0A135L8W1_PENPA</name>
<dbReference type="STRING" id="5078.A0A135L8W1"/>
<feature type="transmembrane region" description="Helical" evidence="12">
    <location>
        <begin position="859"/>
        <end position="883"/>
    </location>
</feature>
<gene>
    <name evidence="15" type="ORF">PGRI_043120</name>
</gene>
<feature type="transmembrane region" description="Helical" evidence="12">
    <location>
        <begin position="1006"/>
        <end position="1026"/>
    </location>
</feature>
<dbReference type="InterPro" id="IPR029058">
    <property type="entry name" value="AB_hydrolase_fold"/>
</dbReference>
<accession>A0A135L8W1</accession>
<keyword evidence="7" id="KW-0547">Nucleotide-binding</keyword>
<comment type="caution">
    <text evidence="15">The sequence shown here is derived from an EMBL/GenBank/DDBJ whole genome shotgun (WGS) entry which is preliminary data.</text>
</comment>
<dbReference type="FunFam" id="1.20.1560.10:FF:000066">
    <property type="entry name" value="ABC multidrug transporter (Eurofung)"/>
    <property type="match status" value="1"/>
</dbReference>
<dbReference type="Gene3D" id="3.40.50.1820">
    <property type="entry name" value="alpha/beta hydrolase"/>
    <property type="match status" value="1"/>
</dbReference>
<comment type="similarity">
    <text evidence="2">Belongs to the putative lipase ROG1 family.</text>
</comment>
<evidence type="ECO:0000256" key="2">
    <source>
        <dbReference type="ARBA" id="ARBA00007920"/>
    </source>
</evidence>
<proteinExistence type="inferred from homology"/>
<evidence type="ECO:0000256" key="12">
    <source>
        <dbReference type="SAM" id="Phobius"/>
    </source>
</evidence>
<dbReference type="InterPro" id="IPR044726">
    <property type="entry name" value="ABCC_6TM_D2"/>
</dbReference>
<dbReference type="InterPro" id="IPR017871">
    <property type="entry name" value="ABC_transporter-like_CS"/>
</dbReference>
<organism evidence="15 16">
    <name type="scientific">Penicillium patulum</name>
    <name type="common">Penicillium griseofulvum</name>
    <dbReference type="NCBI Taxonomy" id="5078"/>
    <lineage>
        <taxon>Eukaryota</taxon>
        <taxon>Fungi</taxon>
        <taxon>Dikarya</taxon>
        <taxon>Ascomycota</taxon>
        <taxon>Pezizomycotina</taxon>
        <taxon>Eurotiomycetes</taxon>
        <taxon>Eurotiomycetidae</taxon>
        <taxon>Eurotiales</taxon>
        <taxon>Aspergillaceae</taxon>
        <taxon>Penicillium</taxon>
    </lineage>
</organism>
<dbReference type="PROSITE" id="PS00211">
    <property type="entry name" value="ABC_TRANSPORTER_1"/>
    <property type="match status" value="2"/>
</dbReference>
<reference evidence="15 16" key="1">
    <citation type="journal article" date="2016" name="BMC Genomics">
        <title>Genome sequencing and secondary metabolism of the postharvest pathogen Penicillium griseofulvum.</title>
        <authorList>
            <person name="Banani H."/>
            <person name="Marcet-Houben M."/>
            <person name="Ballester A.R."/>
            <person name="Abbruscato P."/>
            <person name="Gonzalez-Candelas L."/>
            <person name="Gabaldon T."/>
            <person name="Spadaro D."/>
        </authorList>
    </citation>
    <scope>NUCLEOTIDE SEQUENCE [LARGE SCALE GENOMIC DNA]</scope>
    <source>
        <strain evidence="15 16">PG3</strain>
    </source>
</reference>
<feature type="region of interest" description="Disordered" evidence="11">
    <location>
        <begin position="2391"/>
        <end position="2491"/>
    </location>
</feature>
<dbReference type="FunFam" id="3.40.50.300:FF:000838">
    <property type="entry name" value="ABC multidrug transporter (Eurofung)"/>
    <property type="match status" value="1"/>
</dbReference>
<keyword evidence="6 12" id="KW-0812">Transmembrane</keyword>
<dbReference type="EMBL" id="LHQR01000072">
    <property type="protein sequence ID" value="KXG45399.1"/>
    <property type="molecule type" value="Genomic_DNA"/>
</dbReference>
<evidence type="ECO:0000256" key="5">
    <source>
        <dbReference type="ARBA" id="ARBA00022475"/>
    </source>
</evidence>
<dbReference type="PROSITE" id="PS50929">
    <property type="entry name" value="ABC_TM1F"/>
    <property type="match status" value="2"/>
</dbReference>
<feature type="compositionally biased region" description="Acidic residues" evidence="11">
    <location>
        <begin position="2471"/>
        <end position="2480"/>
    </location>
</feature>
<dbReference type="Proteomes" id="UP000070168">
    <property type="component" value="Unassembled WGS sequence"/>
</dbReference>
<dbReference type="InterPro" id="IPR011527">
    <property type="entry name" value="ABC1_TM_dom"/>
</dbReference>
<dbReference type="GO" id="GO:0017000">
    <property type="term" value="P:antibiotic biosynthetic process"/>
    <property type="evidence" value="ECO:0007669"/>
    <property type="project" value="UniProtKB-ARBA"/>
</dbReference>
<dbReference type="GO" id="GO:0140359">
    <property type="term" value="F:ABC-type transporter activity"/>
    <property type="evidence" value="ECO:0007669"/>
    <property type="project" value="InterPro"/>
</dbReference>
<evidence type="ECO:0000256" key="8">
    <source>
        <dbReference type="ARBA" id="ARBA00022840"/>
    </source>
</evidence>
<evidence type="ECO:0000313" key="16">
    <source>
        <dbReference type="Proteomes" id="UP000070168"/>
    </source>
</evidence>
<evidence type="ECO:0000256" key="3">
    <source>
        <dbReference type="ARBA" id="ARBA00009726"/>
    </source>
</evidence>
<feature type="domain" description="ABC transmembrane type-1" evidence="14">
    <location>
        <begin position="890"/>
        <end position="1148"/>
    </location>
</feature>
<dbReference type="InterPro" id="IPR007751">
    <property type="entry name" value="DUF676_lipase-like"/>
</dbReference>
<evidence type="ECO:0000313" key="15">
    <source>
        <dbReference type="EMBL" id="KXG45399.1"/>
    </source>
</evidence>
<feature type="region of interest" description="Disordered" evidence="11">
    <location>
        <begin position="2294"/>
        <end position="2316"/>
    </location>
</feature>
<comment type="similarity">
    <text evidence="3">Belongs to the ABC transporter superfamily. ABCC family. Conjugate transporter (TC 3.A.1.208) subfamily.</text>
</comment>
<dbReference type="PANTHER" id="PTHR24223:SF399">
    <property type="entry name" value="ABC TRANSPORTER ATNG"/>
    <property type="match status" value="1"/>
</dbReference>
<feature type="transmembrane region" description="Helical" evidence="12">
    <location>
        <begin position="101"/>
        <end position="120"/>
    </location>
</feature>
<feature type="transmembrane region" description="Helical" evidence="12">
    <location>
        <begin position="1090"/>
        <end position="1113"/>
    </location>
</feature>
<feature type="transmembrane region" description="Helical" evidence="12">
    <location>
        <begin position="27"/>
        <end position="48"/>
    </location>
</feature>
<dbReference type="PANTHER" id="PTHR24223">
    <property type="entry name" value="ATP-BINDING CASSETTE SUB-FAMILY C"/>
    <property type="match status" value="1"/>
</dbReference>
<dbReference type="Gene3D" id="1.20.1560.10">
    <property type="entry name" value="ABC transporter type 1, transmembrane domain"/>
    <property type="match status" value="2"/>
</dbReference>
<dbReference type="InterPro" id="IPR036640">
    <property type="entry name" value="ABC1_TM_sf"/>
</dbReference>
<dbReference type="Pfam" id="PF00005">
    <property type="entry name" value="ABC_tran"/>
    <property type="match status" value="2"/>
</dbReference>
<keyword evidence="8" id="KW-0067">ATP-binding</keyword>
<dbReference type="Pfam" id="PF05057">
    <property type="entry name" value="DUF676"/>
    <property type="match status" value="2"/>
</dbReference>
<comment type="subcellular location">
    <subcellularLocation>
        <location evidence="1">Cell membrane</location>
        <topology evidence="1">Multi-pass membrane protein</topology>
    </subcellularLocation>
</comment>
<dbReference type="InterPro" id="IPR050173">
    <property type="entry name" value="ABC_transporter_C-like"/>
</dbReference>
<feature type="transmembrane region" description="Helical" evidence="12">
    <location>
        <begin position="69"/>
        <end position="89"/>
    </location>
</feature>
<dbReference type="OrthoDB" id="6500128at2759"/>
<keyword evidence="9 12" id="KW-1133">Transmembrane helix</keyword>
<keyword evidence="10 12" id="KW-0472">Membrane</keyword>
<dbReference type="Pfam" id="PF24357">
    <property type="entry name" value="TMD0_ABC"/>
    <property type="match status" value="1"/>
</dbReference>
<dbReference type="CDD" id="cd03244">
    <property type="entry name" value="ABCC_MRP_domain2"/>
    <property type="match status" value="1"/>
</dbReference>
<dbReference type="SUPFAM" id="SSF53474">
    <property type="entry name" value="alpha/beta-Hydrolases"/>
    <property type="match status" value="1"/>
</dbReference>
<dbReference type="SMART" id="SM00382">
    <property type="entry name" value="AAA"/>
    <property type="match status" value="2"/>
</dbReference>
<dbReference type="GO" id="GO:0005524">
    <property type="term" value="F:ATP binding"/>
    <property type="evidence" value="ECO:0007669"/>
    <property type="project" value="UniProtKB-KW"/>
</dbReference>
<evidence type="ECO:0000256" key="6">
    <source>
        <dbReference type="ARBA" id="ARBA00022692"/>
    </source>
</evidence>
<dbReference type="Pfam" id="PF00664">
    <property type="entry name" value="ABC_membrane"/>
    <property type="match status" value="1"/>
</dbReference>
<feature type="compositionally biased region" description="Basic residues" evidence="11">
    <location>
        <begin position="1748"/>
        <end position="1758"/>
    </location>
</feature>
<feature type="transmembrane region" description="Helical" evidence="12">
    <location>
        <begin position="977"/>
        <end position="1000"/>
    </location>
</feature>
<keyword evidence="16" id="KW-1185">Reference proteome</keyword>
<dbReference type="InterPro" id="IPR027417">
    <property type="entry name" value="P-loop_NTPase"/>
</dbReference>
<evidence type="ECO:0000256" key="1">
    <source>
        <dbReference type="ARBA" id="ARBA00004651"/>
    </source>
</evidence>
<dbReference type="Gene3D" id="3.40.50.300">
    <property type="entry name" value="P-loop containing nucleotide triphosphate hydrolases"/>
    <property type="match status" value="2"/>
</dbReference>
<dbReference type="InterPro" id="IPR056227">
    <property type="entry name" value="TMD0_ABC"/>
</dbReference>